<name>A0ABT2H6R2_9MICO</name>
<organism evidence="2 3">
    <name type="scientific">Herbiconiux daphne</name>
    <dbReference type="NCBI Taxonomy" id="2970914"/>
    <lineage>
        <taxon>Bacteria</taxon>
        <taxon>Bacillati</taxon>
        <taxon>Actinomycetota</taxon>
        <taxon>Actinomycetes</taxon>
        <taxon>Micrococcales</taxon>
        <taxon>Microbacteriaceae</taxon>
        <taxon>Herbiconiux</taxon>
    </lineage>
</organism>
<comment type="caution">
    <text evidence="2">The sequence shown here is derived from an EMBL/GenBank/DDBJ whole genome shotgun (WGS) entry which is preliminary data.</text>
</comment>
<accession>A0ABT2H6R2</accession>
<dbReference type="EMBL" id="JANLCJ010000007">
    <property type="protein sequence ID" value="MCS5735628.1"/>
    <property type="molecule type" value="Genomic_DNA"/>
</dbReference>
<proteinExistence type="predicted"/>
<gene>
    <name evidence="2" type="ORF">N1032_17935</name>
</gene>
<evidence type="ECO:0000256" key="1">
    <source>
        <dbReference type="SAM" id="SignalP"/>
    </source>
</evidence>
<keyword evidence="3" id="KW-1185">Reference proteome</keyword>
<dbReference type="PROSITE" id="PS51257">
    <property type="entry name" value="PROKAR_LIPOPROTEIN"/>
    <property type="match status" value="1"/>
</dbReference>
<reference evidence="2" key="1">
    <citation type="submission" date="2022-08" db="EMBL/GenBank/DDBJ databases">
        <authorList>
            <person name="Deng Y."/>
            <person name="Han X.-F."/>
            <person name="Zhang Y.-Q."/>
        </authorList>
    </citation>
    <scope>NUCLEOTIDE SEQUENCE</scope>
    <source>
        <strain evidence="2">CPCC 203386</strain>
    </source>
</reference>
<protein>
    <submittedName>
        <fullName evidence="2">Uncharacterized protein</fullName>
    </submittedName>
</protein>
<dbReference type="RefSeq" id="WP_259540570.1">
    <property type="nucleotide sequence ID" value="NZ_JANLCJ010000007.1"/>
</dbReference>
<evidence type="ECO:0000313" key="2">
    <source>
        <dbReference type="EMBL" id="MCS5735628.1"/>
    </source>
</evidence>
<sequence length="214" mass="22209">MAEFRGITRRGAVRSITVTGLALAAAVALSGCGTAPWDQPGFNTDSVTPTRSSTPTAPATITPIVNELATGSAHHTLQAGDIALSVDYYSTLSMDQWTAEANKPLTFSLQGTLGSDQGQSIYLSRVSLTPAVSGPTGPLTSPSPITDQSSTAPGYYIKAPYTYSQTFILPALDPSATSVTLSFTYEILLQTAPGSGDYAKQTASDQLTVAIAQP</sequence>
<evidence type="ECO:0000313" key="3">
    <source>
        <dbReference type="Proteomes" id="UP001165586"/>
    </source>
</evidence>
<feature type="chain" id="PRO_5045922265" evidence="1">
    <location>
        <begin position="25"/>
        <end position="214"/>
    </location>
</feature>
<dbReference type="Proteomes" id="UP001165586">
    <property type="component" value="Unassembled WGS sequence"/>
</dbReference>
<keyword evidence="1" id="KW-0732">Signal</keyword>
<feature type="signal peptide" evidence="1">
    <location>
        <begin position="1"/>
        <end position="24"/>
    </location>
</feature>